<dbReference type="InterPro" id="IPR050438">
    <property type="entry name" value="LMW_PTPase"/>
</dbReference>
<evidence type="ECO:0000256" key="6">
    <source>
        <dbReference type="PIRSR" id="PIRSR617867-1"/>
    </source>
</evidence>
<dbReference type="GO" id="GO:0004726">
    <property type="term" value="F:non-membrane spanning protein tyrosine phosphatase activity"/>
    <property type="evidence" value="ECO:0007669"/>
    <property type="project" value="InterPro"/>
</dbReference>
<comment type="subcellular location">
    <subcellularLocation>
        <location evidence="1 7">Cytoplasm</location>
    </subcellularLocation>
</comment>
<feature type="active site" description="Proton donor" evidence="6">
    <location>
        <position position="122"/>
    </location>
</feature>
<accession>A0A8D8B8K2</accession>
<dbReference type="PRINTS" id="PR00720">
    <property type="entry name" value="MAMMALPTPASE"/>
</dbReference>
<dbReference type="Gene3D" id="3.40.50.2300">
    <property type="match status" value="1"/>
</dbReference>
<dbReference type="EC" id="3.1.3.48" evidence="7"/>
<dbReference type="SUPFAM" id="SSF52788">
    <property type="entry name" value="Phosphotyrosine protein phosphatases I"/>
    <property type="match status" value="1"/>
</dbReference>
<dbReference type="InterPro" id="IPR002115">
    <property type="entry name" value="Tyr_Pase_low_mol_wt_mml"/>
</dbReference>
<evidence type="ECO:0000256" key="7">
    <source>
        <dbReference type="RuleBase" id="RU368115"/>
    </source>
</evidence>
<dbReference type="InterPro" id="IPR017867">
    <property type="entry name" value="Tyr_phospatase_low_mol_wt"/>
</dbReference>
<evidence type="ECO:0000313" key="9">
    <source>
        <dbReference type="EMBL" id="CAG6470300.1"/>
    </source>
</evidence>
<dbReference type="PANTHER" id="PTHR11717:SF29">
    <property type="entry name" value="ACID PHOSPHATASE"/>
    <property type="match status" value="1"/>
</dbReference>
<dbReference type="Pfam" id="PF01451">
    <property type="entry name" value="LMWPc"/>
    <property type="match status" value="1"/>
</dbReference>
<name>A0A8D8B8K2_CULPI</name>
<reference evidence="9" key="1">
    <citation type="submission" date="2021-05" db="EMBL/GenBank/DDBJ databases">
        <authorList>
            <person name="Alioto T."/>
            <person name="Alioto T."/>
            <person name="Gomez Garrido J."/>
        </authorList>
    </citation>
    <scope>NUCLEOTIDE SEQUENCE</scope>
</reference>
<comment type="catalytic activity">
    <reaction evidence="7">
        <text>O-phospho-L-tyrosyl-[protein] + H2O = L-tyrosyl-[protein] + phosphate</text>
        <dbReference type="Rhea" id="RHEA:10684"/>
        <dbReference type="Rhea" id="RHEA-COMP:10136"/>
        <dbReference type="Rhea" id="RHEA-COMP:20101"/>
        <dbReference type="ChEBI" id="CHEBI:15377"/>
        <dbReference type="ChEBI" id="CHEBI:43474"/>
        <dbReference type="ChEBI" id="CHEBI:46858"/>
        <dbReference type="ChEBI" id="CHEBI:61978"/>
        <dbReference type="EC" id="3.1.3.48"/>
    </reaction>
</comment>
<comment type="similarity">
    <text evidence="2 7">Belongs to the low molecular weight phosphotyrosine protein phosphatase family.</text>
</comment>
<keyword evidence="3 7" id="KW-0963">Cytoplasm</keyword>
<dbReference type="AlphaFoldDB" id="A0A8D8B8K2"/>
<proteinExistence type="inferred from homology"/>
<dbReference type="GO" id="GO:0005737">
    <property type="term" value="C:cytoplasm"/>
    <property type="evidence" value="ECO:0007669"/>
    <property type="project" value="UniProtKB-SubCell"/>
</dbReference>
<dbReference type="CDD" id="cd16343">
    <property type="entry name" value="LMWPTP"/>
    <property type="match status" value="1"/>
</dbReference>
<dbReference type="PRINTS" id="PR00719">
    <property type="entry name" value="LMWPTPASE"/>
</dbReference>
<dbReference type="EMBL" id="HBUE01065071">
    <property type="protein sequence ID" value="CAG6470304.1"/>
    <property type="molecule type" value="Transcribed_RNA"/>
</dbReference>
<evidence type="ECO:0000256" key="2">
    <source>
        <dbReference type="ARBA" id="ARBA00011063"/>
    </source>
</evidence>
<comment type="catalytic activity">
    <reaction evidence="7">
        <text>a phosphate monoester + H2O = an alcohol + phosphate</text>
        <dbReference type="Rhea" id="RHEA:15017"/>
        <dbReference type="ChEBI" id="CHEBI:15377"/>
        <dbReference type="ChEBI" id="CHEBI:30879"/>
        <dbReference type="ChEBI" id="CHEBI:43474"/>
        <dbReference type="ChEBI" id="CHEBI:67140"/>
        <dbReference type="EC" id="3.1.3.2"/>
    </reaction>
</comment>
<dbReference type="InterPro" id="IPR023485">
    <property type="entry name" value="Ptyr_pPase"/>
</dbReference>
<keyword evidence="5 7" id="KW-0904">Protein phosphatase</keyword>
<protein>
    <recommendedName>
        <fullName evidence="7">Low molecular weight phosphotyrosine protein phosphatase</fullName>
        <shortName evidence="7">LMW-PTP</shortName>
        <shortName evidence="7">LMW-PTPase</shortName>
        <ecNumber evidence="7">3.1.3.2</ecNumber>
        <ecNumber evidence="7">3.1.3.48</ecNumber>
    </recommendedName>
    <alternativeName>
        <fullName evidence="7">Low molecular weight cytosolic acid phosphatase</fullName>
    </alternativeName>
</protein>
<feature type="domain" description="Phosphotyrosine protein phosphatase I" evidence="8">
    <location>
        <begin position="1"/>
        <end position="149"/>
    </location>
</feature>
<evidence type="ECO:0000256" key="4">
    <source>
        <dbReference type="ARBA" id="ARBA00022801"/>
    </source>
</evidence>
<sequence>MKILFVCLANTCRSPMAEAVMRHLLAKEPHLGWTVDSAAIADWNVGGLPNARSLEVLRGNGLKSRHISRQIRREDFYEFDFILGMDESNLYDLRKLAPEDCRARIELLGKYRMEEVDRIIVDPYFEKGIRGFKRCYNQIVVCCRNFVEQNRTVCNGQDDSNYFGVLCPD</sequence>
<comment type="function">
    <text evidence="7">Acts on tyrosine phosphorylated proteins, low-MW aryl phosphates and natural and synthetic acyl phosphates.</text>
</comment>
<dbReference type="PANTHER" id="PTHR11717">
    <property type="entry name" value="LOW MOLECULAR WEIGHT PROTEIN TYROSINE PHOSPHATASE"/>
    <property type="match status" value="1"/>
</dbReference>
<dbReference type="InterPro" id="IPR036196">
    <property type="entry name" value="Ptyr_pPase_sf"/>
</dbReference>
<feature type="active site" description="Nucleophile" evidence="6">
    <location>
        <position position="13"/>
    </location>
</feature>
<dbReference type="SMART" id="SM00226">
    <property type="entry name" value="LMWPc"/>
    <property type="match status" value="1"/>
</dbReference>
<evidence type="ECO:0000256" key="3">
    <source>
        <dbReference type="ARBA" id="ARBA00022490"/>
    </source>
</evidence>
<evidence type="ECO:0000259" key="8">
    <source>
        <dbReference type="SMART" id="SM00226"/>
    </source>
</evidence>
<feature type="active site" description="Nucleophile" evidence="6">
    <location>
        <position position="7"/>
    </location>
</feature>
<dbReference type="GO" id="GO:0003993">
    <property type="term" value="F:acid phosphatase activity"/>
    <property type="evidence" value="ECO:0007669"/>
    <property type="project" value="UniProtKB-UniRule"/>
</dbReference>
<evidence type="ECO:0000256" key="5">
    <source>
        <dbReference type="ARBA" id="ARBA00022912"/>
    </source>
</evidence>
<dbReference type="FunFam" id="3.40.50.2300:FF:000105">
    <property type="entry name" value="Low molecular weight phosphotyrosine protein"/>
    <property type="match status" value="1"/>
</dbReference>
<evidence type="ECO:0000256" key="1">
    <source>
        <dbReference type="ARBA" id="ARBA00004496"/>
    </source>
</evidence>
<dbReference type="EMBL" id="HBUE01065069">
    <property type="protein sequence ID" value="CAG6470300.1"/>
    <property type="molecule type" value="Transcribed_RNA"/>
</dbReference>
<dbReference type="EC" id="3.1.3.2" evidence="7"/>
<organism evidence="9">
    <name type="scientific">Culex pipiens</name>
    <name type="common">House mosquito</name>
    <dbReference type="NCBI Taxonomy" id="7175"/>
    <lineage>
        <taxon>Eukaryota</taxon>
        <taxon>Metazoa</taxon>
        <taxon>Ecdysozoa</taxon>
        <taxon>Arthropoda</taxon>
        <taxon>Hexapoda</taxon>
        <taxon>Insecta</taxon>
        <taxon>Pterygota</taxon>
        <taxon>Neoptera</taxon>
        <taxon>Endopterygota</taxon>
        <taxon>Diptera</taxon>
        <taxon>Nematocera</taxon>
        <taxon>Culicoidea</taxon>
        <taxon>Culicidae</taxon>
        <taxon>Culicinae</taxon>
        <taxon>Culicini</taxon>
        <taxon>Culex</taxon>
        <taxon>Culex</taxon>
    </lineage>
</organism>
<keyword evidence="4 7" id="KW-0378">Hydrolase</keyword>